<dbReference type="Proteomes" id="UP000289841">
    <property type="component" value="Chromosome"/>
</dbReference>
<dbReference type="CDD" id="cd06587">
    <property type="entry name" value="VOC"/>
    <property type="match status" value="1"/>
</dbReference>
<evidence type="ECO:0000313" key="3">
    <source>
        <dbReference type="Proteomes" id="UP000289841"/>
    </source>
</evidence>
<dbReference type="EMBL" id="LR215048">
    <property type="protein sequence ID" value="VEU81176.1"/>
    <property type="molecule type" value="Genomic_DNA"/>
</dbReference>
<accession>A0A449BFG1</accession>
<dbReference type="STRING" id="1278311.GCA_000428705_01505"/>
<dbReference type="PROSITE" id="PS51819">
    <property type="entry name" value="VOC"/>
    <property type="match status" value="1"/>
</dbReference>
<dbReference type="InterPro" id="IPR029068">
    <property type="entry name" value="Glyas_Bleomycin-R_OHBP_Dase"/>
</dbReference>
<dbReference type="RefSeq" id="WP_035375842.1">
    <property type="nucleotide sequence ID" value="NZ_LR215048.1"/>
</dbReference>
<name>A0A449BFG1_HAPAX</name>
<dbReference type="Gene3D" id="3.10.180.10">
    <property type="entry name" value="2,3-Dihydroxybiphenyl 1,2-Dioxygenase, domain 1"/>
    <property type="match status" value="1"/>
</dbReference>
<dbReference type="InterPro" id="IPR037523">
    <property type="entry name" value="VOC_core"/>
</dbReference>
<sequence>MFKRIDTTFIFVSDIKKSVKWYQEIMKLEIGLDYPGYVAFKLGETYLTLIENQDQINGKYASFNFYVEDAKKVHKYLKDNNVKVDELKHDGVDYFSFYDLDGNRLEVCSF</sequence>
<proteinExistence type="predicted"/>
<keyword evidence="3" id="KW-1185">Reference proteome</keyword>
<protein>
    <submittedName>
        <fullName evidence="2">Fosfomycin resistance protein FosB</fullName>
    </submittedName>
</protein>
<evidence type="ECO:0000259" key="1">
    <source>
        <dbReference type="PROSITE" id="PS51819"/>
    </source>
</evidence>
<dbReference type="InterPro" id="IPR004360">
    <property type="entry name" value="Glyas_Fos-R_dOase_dom"/>
</dbReference>
<gene>
    <name evidence="2" type="ORF">NCTC10138_01573</name>
</gene>
<dbReference type="OrthoDB" id="192739at2"/>
<reference evidence="2 3" key="1">
    <citation type="submission" date="2019-01" db="EMBL/GenBank/DDBJ databases">
        <authorList>
            <consortium name="Pathogen Informatics"/>
        </authorList>
    </citation>
    <scope>NUCLEOTIDE SEQUENCE [LARGE SCALE GENOMIC DNA]</scope>
    <source>
        <strain evidence="2 3">NCTC10138</strain>
    </source>
</reference>
<dbReference type="KEGG" id="aaxa:NCTC10138_01573"/>
<evidence type="ECO:0000313" key="2">
    <source>
        <dbReference type="EMBL" id="VEU81176.1"/>
    </source>
</evidence>
<dbReference type="AlphaFoldDB" id="A0A449BFG1"/>
<dbReference type="Pfam" id="PF00903">
    <property type="entry name" value="Glyoxalase"/>
    <property type="match status" value="1"/>
</dbReference>
<dbReference type="SUPFAM" id="SSF54593">
    <property type="entry name" value="Glyoxalase/Bleomycin resistance protein/Dihydroxybiphenyl dioxygenase"/>
    <property type="match status" value="1"/>
</dbReference>
<feature type="domain" description="VOC" evidence="1">
    <location>
        <begin position="4"/>
        <end position="110"/>
    </location>
</feature>
<organism evidence="2 3">
    <name type="scientific">Haploplasma axanthum</name>
    <name type="common">Acholeplasma axanthum</name>
    <dbReference type="NCBI Taxonomy" id="29552"/>
    <lineage>
        <taxon>Bacteria</taxon>
        <taxon>Bacillati</taxon>
        <taxon>Mycoplasmatota</taxon>
        <taxon>Mollicutes</taxon>
        <taxon>Acholeplasmatales</taxon>
        <taxon>Acholeplasmataceae</taxon>
        <taxon>Haploplasma</taxon>
    </lineage>
</organism>